<evidence type="ECO:0000256" key="1">
    <source>
        <dbReference type="ARBA" id="ARBA00004651"/>
    </source>
</evidence>
<feature type="transmembrane region" description="Helical" evidence="6">
    <location>
        <begin position="43"/>
        <end position="66"/>
    </location>
</feature>
<evidence type="ECO:0000256" key="4">
    <source>
        <dbReference type="ARBA" id="ARBA00022989"/>
    </source>
</evidence>
<dbReference type="Proteomes" id="UP001431963">
    <property type="component" value="Unassembled WGS sequence"/>
</dbReference>
<keyword evidence="5 6" id="KW-0472">Membrane</keyword>
<dbReference type="InterPro" id="IPR051461">
    <property type="entry name" value="UPF0750_membrane"/>
</dbReference>
<feature type="transmembrane region" description="Helical" evidence="6">
    <location>
        <begin position="108"/>
        <end position="126"/>
    </location>
</feature>
<keyword evidence="4 6" id="KW-1133">Transmembrane helix</keyword>
<keyword evidence="8" id="KW-1185">Reference proteome</keyword>
<dbReference type="InterPro" id="IPR003740">
    <property type="entry name" value="YitT"/>
</dbReference>
<evidence type="ECO:0000256" key="6">
    <source>
        <dbReference type="SAM" id="Phobius"/>
    </source>
</evidence>
<keyword evidence="3 6" id="KW-0812">Transmembrane</keyword>
<evidence type="ECO:0000256" key="3">
    <source>
        <dbReference type="ARBA" id="ARBA00022692"/>
    </source>
</evidence>
<comment type="subcellular location">
    <subcellularLocation>
        <location evidence="1">Cell membrane</location>
        <topology evidence="1">Multi-pass membrane protein</topology>
    </subcellularLocation>
</comment>
<comment type="caution">
    <text evidence="7">The sequence shown here is derived from an EMBL/GenBank/DDBJ whole genome shotgun (WGS) entry which is preliminary data.</text>
</comment>
<feature type="transmembrane region" description="Helical" evidence="6">
    <location>
        <begin position="12"/>
        <end position="31"/>
    </location>
</feature>
<evidence type="ECO:0000313" key="8">
    <source>
        <dbReference type="Proteomes" id="UP001431963"/>
    </source>
</evidence>
<organism evidence="7 8">
    <name type="scientific">Gemmobacter denitrificans</name>
    <dbReference type="NCBI Taxonomy" id="3123040"/>
    <lineage>
        <taxon>Bacteria</taxon>
        <taxon>Pseudomonadati</taxon>
        <taxon>Pseudomonadota</taxon>
        <taxon>Alphaproteobacteria</taxon>
        <taxon>Rhodobacterales</taxon>
        <taxon>Paracoccaceae</taxon>
        <taxon>Gemmobacter</taxon>
    </lineage>
</organism>
<gene>
    <name evidence="7" type="ORF">V6590_01695</name>
</gene>
<dbReference type="RefSeq" id="WP_335418581.1">
    <property type="nucleotide sequence ID" value="NZ_JBALHR010000001.1"/>
</dbReference>
<sequence length="200" mass="21354">MTDTHRHSALEDAQGIAFGVSMAALGMHILTHMGFVTGQTTGIAVLIAHLTGLPFPLVYFGVTLPFLGLGWRRMGWRFAAKTLITTAALSGMVALLPGWVELGRMDPVVAACLFGMLFGIAGLAVVRHGGSFGGISVLWLELQDRTGFAAGHAQLLSDLVIFALAAFILPWDILAYSFIGAAVFALFLAVNHRRDRYVAA</sequence>
<reference evidence="7" key="1">
    <citation type="submission" date="2024-02" db="EMBL/GenBank/DDBJ databases">
        <title>Genome sequences of strain Gemmobacter sp. JM10B15.</title>
        <authorList>
            <person name="Zhang M."/>
        </authorList>
    </citation>
    <scope>NUCLEOTIDE SEQUENCE</scope>
    <source>
        <strain evidence="7">JM10B15</strain>
    </source>
</reference>
<evidence type="ECO:0000313" key="7">
    <source>
        <dbReference type="EMBL" id="MEH7826853.1"/>
    </source>
</evidence>
<keyword evidence="2" id="KW-1003">Cell membrane</keyword>
<evidence type="ECO:0000256" key="2">
    <source>
        <dbReference type="ARBA" id="ARBA00022475"/>
    </source>
</evidence>
<dbReference type="EMBL" id="JBALHR010000001">
    <property type="protein sequence ID" value="MEH7826853.1"/>
    <property type="molecule type" value="Genomic_DNA"/>
</dbReference>
<feature type="transmembrane region" description="Helical" evidence="6">
    <location>
        <begin position="78"/>
        <end position="96"/>
    </location>
</feature>
<dbReference type="PANTHER" id="PTHR33545">
    <property type="entry name" value="UPF0750 MEMBRANE PROTEIN YITT-RELATED"/>
    <property type="match status" value="1"/>
</dbReference>
<dbReference type="Pfam" id="PF02588">
    <property type="entry name" value="YitT_membrane"/>
    <property type="match status" value="1"/>
</dbReference>
<evidence type="ECO:0000256" key="5">
    <source>
        <dbReference type="ARBA" id="ARBA00023136"/>
    </source>
</evidence>
<proteinExistence type="predicted"/>
<dbReference type="PANTHER" id="PTHR33545:SF5">
    <property type="entry name" value="UPF0750 MEMBRANE PROTEIN YITT"/>
    <property type="match status" value="1"/>
</dbReference>
<feature type="transmembrane region" description="Helical" evidence="6">
    <location>
        <begin position="173"/>
        <end position="190"/>
    </location>
</feature>
<accession>A0ABU8BRH8</accession>
<name>A0ABU8BRH8_9RHOB</name>
<protein>
    <submittedName>
        <fullName evidence="7">YitT family protein</fullName>
    </submittedName>
</protein>